<accession>A0A930RCN5</accession>
<keyword evidence="2" id="KW-0436">Ligase</keyword>
<feature type="domain" description="DNA/pantothenate metabolism flavoprotein C-terminal" evidence="1">
    <location>
        <begin position="114"/>
        <end position="225"/>
    </location>
</feature>
<proteinExistence type="predicted"/>
<dbReference type="InterPro" id="IPR011848">
    <property type="entry name" value="CoaB_strep"/>
</dbReference>
<dbReference type="EMBL" id="JABZYP010000014">
    <property type="protein sequence ID" value="MBF1713040.1"/>
    <property type="molecule type" value="Genomic_DNA"/>
</dbReference>
<reference evidence="2" key="1">
    <citation type="submission" date="2020-04" db="EMBL/GenBank/DDBJ databases">
        <title>Deep metagenomics examines the oral microbiome during advanced dental caries in children, revealing novel taxa and co-occurrences with host molecules.</title>
        <authorList>
            <person name="Baker J.L."/>
            <person name="Morton J.T."/>
            <person name="Dinis M."/>
            <person name="Alvarez R."/>
            <person name="Tran N.C."/>
            <person name="Knight R."/>
            <person name="Edlund A."/>
        </authorList>
    </citation>
    <scope>NUCLEOTIDE SEQUENCE</scope>
    <source>
        <strain evidence="2">JCVI_23_bin.22</strain>
    </source>
</reference>
<evidence type="ECO:0000313" key="2">
    <source>
        <dbReference type="EMBL" id="MBF1713040.1"/>
    </source>
</evidence>
<dbReference type="InterPro" id="IPR007085">
    <property type="entry name" value="DNA/pantothenate-metab_flavo_C"/>
</dbReference>
<comment type="caution">
    <text evidence="2">The sequence shown here is derived from an EMBL/GenBank/DDBJ whole genome shotgun (WGS) entry which is preliminary data.</text>
</comment>
<dbReference type="Proteomes" id="UP000721045">
    <property type="component" value="Unassembled WGS sequence"/>
</dbReference>
<dbReference type="Gene3D" id="3.40.50.10300">
    <property type="entry name" value="CoaB-like"/>
    <property type="match status" value="1"/>
</dbReference>
<feature type="domain" description="DNA/pantothenate metabolism flavoprotein C-terminal" evidence="1">
    <location>
        <begin position="2"/>
        <end position="97"/>
    </location>
</feature>
<dbReference type="NCBIfam" id="TIGR02114">
    <property type="entry name" value="coaB_strep"/>
    <property type="match status" value="1"/>
</dbReference>
<dbReference type="SUPFAM" id="SSF102645">
    <property type="entry name" value="CoaB-like"/>
    <property type="match status" value="1"/>
</dbReference>
<protein>
    <submittedName>
        <fullName evidence="2">Phosphopantothenate--cysteine ligase</fullName>
    </submittedName>
</protein>
<name>A0A930RCN5_STRIT</name>
<organism evidence="2 3">
    <name type="scientific">Streptococcus intermedius</name>
    <dbReference type="NCBI Taxonomy" id="1338"/>
    <lineage>
        <taxon>Bacteria</taxon>
        <taxon>Bacillati</taxon>
        <taxon>Bacillota</taxon>
        <taxon>Bacilli</taxon>
        <taxon>Lactobacillales</taxon>
        <taxon>Streptococcaceae</taxon>
        <taxon>Streptococcus</taxon>
        <taxon>Streptococcus anginosus group</taxon>
    </lineage>
</organism>
<dbReference type="AlphaFoldDB" id="A0A930RCN5"/>
<dbReference type="NCBIfam" id="NF005231">
    <property type="entry name" value="PRK06732.1"/>
    <property type="match status" value="1"/>
</dbReference>
<dbReference type="Pfam" id="PF04127">
    <property type="entry name" value="DFP"/>
    <property type="match status" value="2"/>
</dbReference>
<evidence type="ECO:0000313" key="3">
    <source>
        <dbReference type="Proteomes" id="UP000721045"/>
    </source>
</evidence>
<evidence type="ECO:0000259" key="1">
    <source>
        <dbReference type="Pfam" id="PF04127"/>
    </source>
</evidence>
<dbReference type="GO" id="GO:0016874">
    <property type="term" value="F:ligase activity"/>
    <property type="evidence" value="ECO:0007669"/>
    <property type="project" value="UniProtKB-KW"/>
</dbReference>
<sequence>MKLLITSGGTSEKIDQVRSITNHSTGKLGALIADSFLAQGDHVALITTRNAIKPAAHPNLTIQIIENVQELFEMMKPLVKTHDVLIHSMAVSDYTPIYMTGFEQITTSQDLTEFLNKTNKQSKISSKDNYQVLFLKQTPKIISQVKKWNPNIRLIGFKLLVDVSKEELLTVARASLTKNQAEIIVANDLSDISDNQHHAYLVKINSVIKVDTKEEIAQQLVTHIHTKDNL</sequence>
<dbReference type="GO" id="GO:0015937">
    <property type="term" value="P:coenzyme A biosynthetic process"/>
    <property type="evidence" value="ECO:0007669"/>
    <property type="project" value="UniProtKB-ARBA"/>
</dbReference>
<gene>
    <name evidence="2" type="ORF">HXO88_04785</name>
</gene>
<dbReference type="InterPro" id="IPR035929">
    <property type="entry name" value="CoaB-like_sf"/>
</dbReference>